<dbReference type="Proteomes" id="UP000297861">
    <property type="component" value="Unassembled WGS sequence"/>
</dbReference>
<dbReference type="InterPro" id="IPR026906">
    <property type="entry name" value="LRR_5"/>
</dbReference>
<evidence type="ECO:0000313" key="2">
    <source>
        <dbReference type="EMBL" id="TFD96137.1"/>
    </source>
</evidence>
<reference evidence="2 3" key="1">
    <citation type="submission" date="2019-03" db="EMBL/GenBank/DDBJ databases">
        <title>San Antonio Military Medical Center submission to MRSN (WRAIR), pending publication.</title>
        <authorList>
            <person name="Blyth D.M."/>
            <person name="Mccarthy S.L."/>
            <person name="Schall S.E."/>
            <person name="Stam J.A."/>
            <person name="Ong A.C."/>
            <person name="Mcgann P.T."/>
        </authorList>
    </citation>
    <scope>NUCLEOTIDE SEQUENCE [LARGE SCALE GENOMIC DNA]</scope>
    <source>
        <strain evidence="2 3">MRSN571793</strain>
    </source>
</reference>
<name>A0A4Y8L1K6_9BACT</name>
<feature type="chain" id="PRO_5021259192" evidence="1">
    <location>
        <begin position="19"/>
        <end position="282"/>
    </location>
</feature>
<keyword evidence="1" id="KW-0732">Signal</keyword>
<feature type="signal peptide" evidence="1">
    <location>
        <begin position="1"/>
        <end position="18"/>
    </location>
</feature>
<evidence type="ECO:0000313" key="3">
    <source>
        <dbReference type="Proteomes" id="UP000297861"/>
    </source>
</evidence>
<dbReference type="OrthoDB" id="1071848at2"/>
<comment type="caution">
    <text evidence="2">The sequence shown here is derived from an EMBL/GenBank/DDBJ whole genome shotgun (WGS) entry which is preliminary data.</text>
</comment>
<dbReference type="InterPro" id="IPR053139">
    <property type="entry name" value="Surface_bspA-like"/>
</dbReference>
<organism evidence="2 3">
    <name type="scientific">Dysgonomonas capnocytophagoides</name>
    <dbReference type="NCBI Taxonomy" id="45254"/>
    <lineage>
        <taxon>Bacteria</taxon>
        <taxon>Pseudomonadati</taxon>
        <taxon>Bacteroidota</taxon>
        <taxon>Bacteroidia</taxon>
        <taxon>Bacteroidales</taxon>
        <taxon>Dysgonomonadaceae</taxon>
        <taxon>Dysgonomonas</taxon>
    </lineage>
</organism>
<dbReference type="PANTHER" id="PTHR45661:SF3">
    <property type="entry name" value="IG-LIKE DOMAIN-CONTAINING PROTEIN"/>
    <property type="match status" value="1"/>
</dbReference>
<dbReference type="InterPro" id="IPR032675">
    <property type="entry name" value="LRR_dom_sf"/>
</dbReference>
<dbReference type="AlphaFoldDB" id="A0A4Y8L1K6"/>
<keyword evidence="3" id="KW-1185">Reference proteome</keyword>
<proteinExistence type="predicted"/>
<evidence type="ECO:0000256" key="1">
    <source>
        <dbReference type="SAM" id="SignalP"/>
    </source>
</evidence>
<protein>
    <submittedName>
        <fullName evidence="2">Leucine-rich repeat domain-containing protein</fullName>
    </submittedName>
</protein>
<dbReference type="SUPFAM" id="SSF52058">
    <property type="entry name" value="L domain-like"/>
    <property type="match status" value="1"/>
</dbReference>
<dbReference type="RefSeq" id="WP_051290880.1">
    <property type="nucleotide sequence ID" value="NZ_AP028867.1"/>
</dbReference>
<accession>A0A4Y8L1K6</accession>
<dbReference type="EMBL" id="SOML01000006">
    <property type="protein sequence ID" value="TFD96137.1"/>
    <property type="molecule type" value="Genomic_DNA"/>
</dbReference>
<dbReference type="Gene3D" id="3.40.50.12480">
    <property type="match status" value="2"/>
</dbReference>
<dbReference type="Pfam" id="PF13306">
    <property type="entry name" value="LRR_5"/>
    <property type="match status" value="1"/>
</dbReference>
<dbReference type="PANTHER" id="PTHR45661">
    <property type="entry name" value="SURFACE ANTIGEN"/>
    <property type="match status" value="1"/>
</dbReference>
<sequence length="282" mass="31663">MKKIVSLWLFFLSFTLCIGQNEKTVDMRSPGTLSMLLSHNDMEETTLLKITGRMNAKDFGTIDSYMNSLKVLDLKDVKIETYTGVIKPQEPSAVYPENQIPSKSLQNKKLLTQIILPDNLTVIREGAFSGCSNLTSIVLPHSLKVIAKKSFYECTSLTSIEIPSSVISIEDMAFSKCTRLSEIKLNEGLRSIGKSTFSSCSSLEEINLPHSLTSIGETAFENCKILKHIYTQNPEPINLPKEPTTRYLEAYKQITLYVPANAVQKYSAAYKSYKFKHIKPID</sequence>
<dbReference type="Gene3D" id="3.80.10.10">
    <property type="entry name" value="Ribonuclease Inhibitor"/>
    <property type="match status" value="1"/>
</dbReference>
<gene>
    <name evidence="2" type="ORF">E2605_11125</name>
</gene>